<feature type="signal peptide" evidence="2">
    <location>
        <begin position="1"/>
        <end position="20"/>
    </location>
</feature>
<sequence length="212" mass="23868">MNKKLILLLTAGLMAAQLLGCGNNKQESVEEESAVEISTADSDDNETSSDIVPVSPSQQYDDSEDVYEKAEISCSLPKGFKAYEAEEGMYVHKNYPKDLSTISYVISEGDENITEKSKEEYQTMIEQDFDASYGDTVPVTIEQYDKIRIDGRPGLKIRLQYELKGTVYEQLSYNLFNGDETHILTFTQEEGAGWMDDFEKCGESIHFVATEE</sequence>
<evidence type="ECO:0008006" key="5">
    <source>
        <dbReference type="Google" id="ProtNLM"/>
    </source>
</evidence>
<name>A0ABT2T6U1_9FIRM</name>
<keyword evidence="4" id="KW-1185">Reference proteome</keyword>
<organism evidence="3 4">
    <name type="scientific">Suilimivivens aceti</name>
    <dbReference type="NCBI Taxonomy" id="2981774"/>
    <lineage>
        <taxon>Bacteria</taxon>
        <taxon>Bacillati</taxon>
        <taxon>Bacillota</taxon>
        <taxon>Clostridia</taxon>
        <taxon>Lachnospirales</taxon>
        <taxon>Lachnospiraceae</taxon>
        <taxon>Suilimivivens</taxon>
    </lineage>
</organism>
<evidence type="ECO:0000313" key="4">
    <source>
        <dbReference type="Proteomes" id="UP001652432"/>
    </source>
</evidence>
<protein>
    <recommendedName>
        <fullName evidence="5">Lipoprotein</fullName>
    </recommendedName>
</protein>
<keyword evidence="2" id="KW-0732">Signal</keyword>
<feature type="region of interest" description="Disordered" evidence="1">
    <location>
        <begin position="30"/>
        <end position="62"/>
    </location>
</feature>
<feature type="chain" id="PRO_5045760036" description="Lipoprotein" evidence="2">
    <location>
        <begin position="21"/>
        <end position="212"/>
    </location>
</feature>
<reference evidence="3 4" key="1">
    <citation type="journal article" date="2021" name="ISME Commun">
        <title>Automated analysis of genomic sequences facilitates high-throughput and comprehensive description of bacteria.</title>
        <authorList>
            <person name="Hitch T.C.A."/>
        </authorList>
    </citation>
    <scope>NUCLEOTIDE SEQUENCE [LARGE SCALE GENOMIC DNA]</scope>
    <source>
        <strain evidence="3 4">Sanger_18</strain>
    </source>
</reference>
<dbReference type="EMBL" id="JAOQKJ010000023">
    <property type="protein sequence ID" value="MCU6745975.1"/>
    <property type="molecule type" value="Genomic_DNA"/>
</dbReference>
<proteinExistence type="predicted"/>
<evidence type="ECO:0000313" key="3">
    <source>
        <dbReference type="EMBL" id="MCU6745975.1"/>
    </source>
</evidence>
<evidence type="ECO:0000256" key="1">
    <source>
        <dbReference type="SAM" id="MobiDB-lite"/>
    </source>
</evidence>
<accession>A0ABT2T6U1</accession>
<evidence type="ECO:0000256" key="2">
    <source>
        <dbReference type="SAM" id="SignalP"/>
    </source>
</evidence>
<dbReference type="Proteomes" id="UP001652432">
    <property type="component" value="Unassembled WGS sequence"/>
</dbReference>
<dbReference type="RefSeq" id="WP_262575973.1">
    <property type="nucleotide sequence ID" value="NZ_JAOQKJ010000023.1"/>
</dbReference>
<gene>
    <name evidence="3" type="ORF">OCV77_16020</name>
</gene>
<comment type="caution">
    <text evidence="3">The sequence shown here is derived from an EMBL/GenBank/DDBJ whole genome shotgun (WGS) entry which is preliminary data.</text>
</comment>